<sequence length="534" mass="59941">MSSTKQDSDDTEDDNAIPLQDLPEPPPSYETVIASQLEESSVRLLQGEGDGATGGAAKDDDTLAAEEKKRQHDQKLKKLVADLRRECSVEVAPEEIEMLDVGGEDILPESDISSLQSSLNRSKNDQKPDVQESEPAEVADNEDATDASVMRWSRRLSRAESHVTTSEPNFDNDVEHPRDETSVEDGTDRLKKTGLVAQVLASPTKMLIIAGSILFCLGLLLLIILLPKSFVYVEYYEYALSRNTVTGVIDYNNVYDSGCHLLRPQDELVRFQATAHFIDQDLVIMDSSKLSIKLAITLQYFLKHDEIPQLYKKYHYGYDSIINSLVESKVKNVAVNFSLEQFLLHRPEVEATIEKHIQYTLSGDCCEDCCPDKCGKNASQCRPPACRPKGSCYQGHHVTVKYFQLGTIVIPSEVYDRNLKQVLLGVEVETEKYKQQKAIEVKKTEQMVQSILNEAEELRQDARARERVIQANAEADKNAVLEKARVEALKEVFSHFNFTDEEDKLSYIYARALAEKGDDIHYTSAYSSLTSASP</sequence>
<dbReference type="Proteomes" id="UP000735302">
    <property type="component" value="Unassembled WGS sequence"/>
</dbReference>
<keyword evidence="1" id="KW-0175">Coiled coil</keyword>
<feature type="compositionally biased region" description="Basic and acidic residues" evidence="2">
    <location>
        <begin position="173"/>
        <end position="187"/>
    </location>
</feature>
<keyword evidence="3" id="KW-0812">Transmembrane</keyword>
<feature type="region of interest" description="Disordered" evidence="2">
    <location>
        <begin position="44"/>
        <end position="75"/>
    </location>
</feature>
<organism evidence="5 6">
    <name type="scientific">Plakobranchus ocellatus</name>
    <dbReference type="NCBI Taxonomy" id="259542"/>
    <lineage>
        <taxon>Eukaryota</taxon>
        <taxon>Metazoa</taxon>
        <taxon>Spiralia</taxon>
        <taxon>Lophotrochozoa</taxon>
        <taxon>Mollusca</taxon>
        <taxon>Gastropoda</taxon>
        <taxon>Heterobranchia</taxon>
        <taxon>Euthyneura</taxon>
        <taxon>Panpulmonata</taxon>
        <taxon>Sacoglossa</taxon>
        <taxon>Placobranchoidea</taxon>
        <taxon>Plakobranchidae</taxon>
        <taxon>Plakobranchus</taxon>
    </lineage>
</organism>
<evidence type="ECO:0000256" key="1">
    <source>
        <dbReference type="SAM" id="Coils"/>
    </source>
</evidence>
<dbReference type="InterPro" id="IPR001107">
    <property type="entry name" value="Band_7"/>
</dbReference>
<feature type="region of interest" description="Disordered" evidence="2">
    <location>
        <begin position="1"/>
        <end position="29"/>
    </location>
</feature>
<gene>
    <name evidence="5" type="ORF">PoB_002647600</name>
</gene>
<feature type="domain" description="Band 7" evidence="4">
    <location>
        <begin position="248"/>
        <end position="425"/>
    </location>
</feature>
<feature type="region of interest" description="Disordered" evidence="2">
    <location>
        <begin position="102"/>
        <end position="146"/>
    </location>
</feature>
<keyword evidence="3" id="KW-1133">Transmembrane helix</keyword>
<evidence type="ECO:0000256" key="3">
    <source>
        <dbReference type="SAM" id="Phobius"/>
    </source>
</evidence>
<keyword evidence="3" id="KW-0472">Membrane</keyword>
<feature type="compositionally biased region" description="Polar residues" evidence="2">
    <location>
        <begin position="111"/>
        <end position="121"/>
    </location>
</feature>
<feature type="coiled-coil region" evidence="1">
    <location>
        <begin position="441"/>
        <end position="472"/>
    </location>
</feature>
<feature type="region of interest" description="Disordered" evidence="2">
    <location>
        <begin position="158"/>
        <end position="187"/>
    </location>
</feature>
<feature type="compositionally biased region" description="Acidic residues" evidence="2">
    <location>
        <begin position="131"/>
        <end position="145"/>
    </location>
</feature>
<protein>
    <submittedName>
        <fullName evidence="5">Peptidase</fullName>
    </submittedName>
</protein>
<proteinExistence type="predicted"/>
<evidence type="ECO:0000313" key="5">
    <source>
        <dbReference type="EMBL" id="GFN99970.1"/>
    </source>
</evidence>
<keyword evidence="6" id="KW-1185">Reference proteome</keyword>
<name>A0AAV3ZZM1_9GAST</name>
<comment type="caution">
    <text evidence="5">The sequence shown here is derived from an EMBL/GenBank/DDBJ whole genome shotgun (WGS) entry which is preliminary data.</text>
</comment>
<feature type="compositionally biased region" description="Basic and acidic residues" evidence="2">
    <location>
        <begin position="57"/>
        <end position="75"/>
    </location>
</feature>
<dbReference type="EMBL" id="BLXT01003024">
    <property type="protein sequence ID" value="GFN99970.1"/>
    <property type="molecule type" value="Genomic_DNA"/>
</dbReference>
<dbReference type="Pfam" id="PF01145">
    <property type="entry name" value="Band_7"/>
    <property type="match status" value="1"/>
</dbReference>
<feature type="transmembrane region" description="Helical" evidence="3">
    <location>
        <begin position="206"/>
        <end position="226"/>
    </location>
</feature>
<evidence type="ECO:0000259" key="4">
    <source>
        <dbReference type="Pfam" id="PF01145"/>
    </source>
</evidence>
<evidence type="ECO:0000313" key="6">
    <source>
        <dbReference type="Proteomes" id="UP000735302"/>
    </source>
</evidence>
<evidence type="ECO:0000256" key="2">
    <source>
        <dbReference type="SAM" id="MobiDB-lite"/>
    </source>
</evidence>
<dbReference type="AlphaFoldDB" id="A0AAV3ZZM1"/>
<accession>A0AAV3ZZM1</accession>
<reference evidence="5 6" key="1">
    <citation type="journal article" date="2021" name="Elife">
        <title>Chloroplast acquisition without the gene transfer in kleptoplastic sea slugs, Plakobranchus ocellatus.</title>
        <authorList>
            <person name="Maeda T."/>
            <person name="Takahashi S."/>
            <person name="Yoshida T."/>
            <person name="Shimamura S."/>
            <person name="Takaki Y."/>
            <person name="Nagai Y."/>
            <person name="Toyoda A."/>
            <person name="Suzuki Y."/>
            <person name="Arimoto A."/>
            <person name="Ishii H."/>
            <person name="Satoh N."/>
            <person name="Nishiyama T."/>
            <person name="Hasebe M."/>
            <person name="Maruyama T."/>
            <person name="Minagawa J."/>
            <person name="Obokata J."/>
            <person name="Shigenobu S."/>
        </authorList>
    </citation>
    <scope>NUCLEOTIDE SEQUENCE [LARGE SCALE GENOMIC DNA]</scope>
</reference>